<evidence type="ECO:0000256" key="1">
    <source>
        <dbReference type="ARBA" id="ARBA00004141"/>
    </source>
</evidence>
<sequence>MKASILLFYYRIFPTRHVIIGCWILGVLDAAWTIATNIGWAAQCTPIESLWEPLIPGKCIDRQWFILGIGIPNVLIDVGIFLLPVHSVWNLQMPITRKAAVLGIFGVALFAVCCSIIRLSFVTIEFGGNDLYAWVVGLMWSTAEIDVAAICSCLPVLKPLFCTTRFKSRETSEDVAVRKYRQDSKEHKMYDTQAFIELESQGLSRDDLLQDPKRSGSKSEHVEGIPMVDSPIDDVKRPEKALRAQPPAAKMEARRNAPLPAVPLDMI</sequence>
<dbReference type="PANTHER" id="PTHR33048:SF47">
    <property type="entry name" value="INTEGRAL MEMBRANE PROTEIN-RELATED"/>
    <property type="match status" value="1"/>
</dbReference>
<evidence type="ECO:0000313" key="9">
    <source>
        <dbReference type="EMBL" id="KAF2235206.1"/>
    </source>
</evidence>
<evidence type="ECO:0000256" key="2">
    <source>
        <dbReference type="ARBA" id="ARBA00022692"/>
    </source>
</evidence>
<protein>
    <recommendedName>
        <fullName evidence="8">Rhodopsin domain-containing protein</fullName>
    </recommendedName>
</protein>
<comment type="subcellular location">
    <subcellularLocation>
        <location evidence="1">Membrane</location>
        <topology evidence="1">Multi-pass membrane protein</topology>
    </subcellularLocation>
</comment>
<keyword evidence="2 7" id="KW-0812">Transmembrane</keyword>
<dbReference type="Pfam" id="PF20684">
    <property type="entry name" value="Fung_rhodopsin"/>
    <property type="match status" value="1"/>
</dbReference>
<evidence type="ECO:0000256" key="7">
    <source>
        <dbReference type="SAM" id="Phobius"/>
    </source>
</evidence>
<reference evidence="9" key="1">
    <citation type="journal article" date="2020" name="Stud. Mycol.">
        <title>101 Dothideomycetes genomes: a test case for predicting lifestyles and emergence of pathogens.</title>
        <authorList>
            <person name="Haridas S."/>
            <person name="Albert R."/>
            <person name="Binder M."/>
            <person name="Bloem J."/>
            <person name="Labutti K."/>
            <person name="Salamov A."/>
            <person name="Andreopoulos B."/>
            <person name="Baker S."/>
            <person name="Barry K."/>
            <person name="Bills G."/>
            <person name="Bluhm B."/>
            <person name="Cannon C."/>
            <person name="Castanera R."/>
            <person name="Culley D."/>
            <person name="Daum C."/>
            <person name="Ezra D."/>
            <person name="Gonzalez J."/>
            <person name="Henrissat B."/>
            <person name="Kuo A."/>
            <person name="Liang C."/>
            <person name="Lipzen A."/>
            <person name="Lutzoni F."/>
            <person name="Magnuson J."/>
            <person name="Mondo S."/>
            <person name="Nolan M."/>
            <person name="Ohm R."/>
            <person name="Pangilinan J."/>
            <person name="Park H.-J."/>
            <person name="Ramirez L."/>
            <person name="Alfaro M."/>
            <person name="Sun H."/>
            <person name="Tritt A."/>
            <person name="Yoshinaga Y."/>
            <person name="Zwiers L.-H."/>
            <person name="Turgeon B."/>
            <person name="Goodwin S."/>
            <person name="Spatafora J."/>
            <person name="Crous P."/>
            <person name="Grigoriev I."/>
        </authorList>
    </citation>
    <scope>NUCLEOTIDE SEQUENCE</scope>
    <source>
        <strain evidence="9">Tuck. ex Michener</strain>
    </source>
</reference>
<dbReference type="AlphaFoldDB" id="A0A6A6HAN1"/>
<keyword evidence="10" id="KW-1185">Reference proteome</keyword>
<name>A0A6A6HAN1_VIRVR</name>
<dbReference type="InterPro" id="IPR052337">
    <property type="entry name" value="SAT4-like"/>
</dbReference>
<dbReference type="EMBL" id="ML991793">
    <property type="protein sequence ID" value="KAF2235206.1"/>
    <property type="molecule type" value="Genomic_DNA"/>
</dbReference>
<evidence type="ECO:0000313" key="10">
    <source>
        <dbReference type="Proteomes" id="UP000800092"/>
    </source>
</evidence>
<comment type="similarity">
    <text evidence="5">Belongs to the SAT4 family.</text>
</comment>
<proteinExistence type="inferred from homology"/>
<feature type="region of interest" description="Disordered" evidence="6">
    <location>
        <begin position="207"/>
        <end position="267"/>
    </location>
</feature>
<feature type="transmembrane region" description="Helical" evidence="7">
    <location>
        <begin position="63"/>
        <end position="87"/>
    </location>
</feature>
<evidence type="ECO:0000256" key="3">
    <source>
        <dbReference type="ARBA" id="ARBA00022989"/>
    </source>
</evidence>
<feature type="transmembrane region" description="Helical" evidence="7">
    <location>
        <begin position="20"/>
        <end position="43"/>
    </location>
</feature>
<evidence type="ECO:0000256" key="4">
    <source>
        <dbReference type="ARBA" id="ARBA00023136"/>
    </source>
</evidence>
<accession>A0A6A6HAN1</accession>
<evidence type="ECO:0000256" key="5">
    <source>
        <dbReference type="ARBA" id="ARBA00038359"/>
    </source>
</evidence>
<dbReference type="PANTHER" id="PTHR33048">
    <property type="entry name" value="PTH11-LIKE INTEGRAL MEMBRANE PROTEIN (AFU_ORTHOLOGUE AFUA_5G11245)"/>
    <property type="match status" value="1"/>
</dbReference>
<feature type="transmembrane region" description="Helical" evidence="7">
    <location>
        <begin position="99"/>
        <end position="119"/>
    </location>
</feature>
<gene>
    <name evidence="9" type="ORF">EV356DRAFT_566623</name>
</gene>
<evidence type="ECO:0000256" key="6">
    <source>
        <dbReference type="SAM" id="MobiDB-lite"/>
    </source>
</evidence>
<dbReference type="OrthoDB" id="5378633at2759"/>
<organism evidence="9 10">
    <name type="scientific">Viridothelium virens</name>
    <name type="common">Speckled blister lichen</name>
    <name type="synonym">Trypethelium virens</name>
    <dbReference type="NCBI Taxonomy" id="1048519"/>
    <lineage>
        <taxon>Eukaryota</taxon>
        <taxon>Fungi</taxon>
        <taxon>Dikarya</taxon>
        <taxon>Ascomycota</taxon>
        <taxon>Pezizomycotina</taxon>
        <taxon>Dothideomycetes</taxon>
        <taxon>Dothideomycetes incertae sedis</taxon>
        <taxon>Trypetheliales</taxon>
        <taxon>Trypetheliaceae</taxon>
        <taxon>Viridothelium</taxon>
    </lineage>
</organism>
<dbReference type="Proteomes" id="UP000800092">
    <property type="component" value="Unassembled WGS sequence"/>
</dbReference>
<keyword evidence="3 7" id="KW-1133">Transmembrane helix</keyword>
<dbReference type="GO" id="GO:0016020">
    <property type="term" value="C:membrane"/>
    <property type="evidence" value="ECO:0007669"/>
    <property type="project" value="UniProtKB-SubCell"/>
</dbReference>
<feature type="domain" description="Rhodopsin" evidence="8">
    <location>
        <begin position="2"/>
        <end position="161"/>
    </location>
</feature>
<dbReference type="InterPro" id="IPR049326">
    <property type="entry name" value="Rhodopsin_dom_fungi"/>
</dbReference>
<feature type="compositionally biased region" description="Basic and acidic residues" evidence="6">
    <location>
        <begin position="233"/>
        <end position="242"/>
    </location>
</feature>
<keyword evidence="4 7" id="KW-0472">Membrane</keyword>
<evidence type="ECO:0000259" key="8">
    <source>
        <dbReference type="Pfam" id="PF20684"/>
    </source>
</evidence>
<feature type="compositionally biased region" description="Basic and acidic residues" evidence="6">
    <location>
        <begin position="207"/>
        <end position="223"/>
    </location>
</feature>